<evidence type="ECO:0008006" key="7">
    <source>
        <dbReference type="Google" id="ProtNLM"/>
    </source>
</evidence>
<keyword evidence="2" id="KW-0812">Transmembrane</keyword>
<evidence type="ECO:0000256" key="3">
    <source>
        <dbReference type="ARBA" id="ARBA00022989"/>
    </source>
</evidence>
<dbReference type="eggNOG" id="ENOG5032T0R">
    <property type="taxonomic scope" value="Bacteria"/>
</dbReference>
<dbReference type="Proteomes" id="UP000018291">
    <property type="component" value="Unassembled WGS sequence"/>
</dbReference>
<protein>
    <recommendedName>
        <fullName evidence="7">DoxX family protein</fullName>
    </recommendedName>
</protein>
<keyword evidence="3" id="KW-1133">Transmembrane helix</keyword>
<dbReference type="Pfam" id="PF13564">
    <property type="entry name" value="DoxX_2"/>
    <property type="match status" value="1"/>
</dbReference>
<evidence type="ECO:0000313" key="6">
    <source>
        <dbReference type="Proteomes" id="UP000018291"/>
    </source>
</evidence>
<dbReference type="HOGENOM" id="CLU_161205_0_0_11"/>
<proteinExistence type="predicted"/>
<dbReference type="EMBL" id="CANL01000034">
    <property type="protein sequence ID" value="CCM64413.1"/>
    <property type="molecule type" value="Genomic_DNA"/>
</dbReference>
<reference evidence="5 6" key="1">
    <citation type="journal article" date="2013" name="ISME J.">
        <title>Metabolic model for the filamentous 'Candidatus Microthrix parvicella' based on genomic and metagenomic analyses.</title>
        <authorList>
            <person name="Jon McIlroy S."/>
            <person name="Kristiansen R."/>
            <person name="Albertsen M."/>
            <person name="Michael Karst S."/>
            <person name="Rossetti S."/>
            <person name="Lund Nielsen J."/>
            <person name="Tandoi V."/>
            <person name="James Seviour R."/>
            <person name="Nielsen P.H."/>
        </authorList>
    </citation>
    <scope>NUCLEOTIDE SEQUENCE [LARGE SCALE GENOMIC DNA]</scope>
    <source>
        <strain evidence="5 6">RN1</strain>
    </source>
</reference>
<dbReference type="STRING" id="1229780.BN381_40027"/>
<evidence type="ECO:0000256" key="4">
    <source>
        <dbReference type="ARBA" id="ARBA00023136"/>
    </source>
</evidence>
<organism evidence="5 6">
    <name type="scientific">Candidatus Neomicrothrix parvicella RN1</name>
    <dbReference type="NCBI Taxonomy" id="1229780"/>
    <lineage>
        <taxon>Bacteria</taxon>
        <taxon>Bacillati</taxon>
        <taxon>Actinomycetota</taxon>
        <taxon>Acidimicrobiia</taxon>
        <taxon>Acidimicrobiales</taxon>
        <taxon>Microthrixaceae</taxon>
        <taxon>Candidatus Neomicrothrix</taxon>
    </lineage>
</organism>
<comment type="caution">
    <text evidence="5">The sequence shown here is derived from an EMBL/GenBank/DDBJ whole genome shotgun (WGS) entry which is preliminary data.</text>
</comment>
<dbReference type="OrthoDB" id="3700080at2"/>
<name>R4Z116_9ACTN</name>
<comment type="subcellular location">
    <subcellularLocation>
        <location evidence="1">Membrane</location>
        <topology evidence="1">Multi-pass membrane protein</topology>
    </subcellularLocation>
</comment>
<gene>
    <name evidence="5" type="ORF">BN381_40027</name>
</gene>
<dbReference type="InterPro" id="IPR032808">
    <property type="entry name" value="DoxX"/>
</dbReference>
<accession>R4Z116</accession>
<sequence length="127" mass="13522">MKIIGKIGQAGSAIWILNVWFNRFNKDTGYRGGNATNMREEFEEYGLPEPVMYAVGATKVSLATMMLVGLVKPKFARPASVGLATLMLGAIGMHLKVKDPLKRSIPAISVLTGAVLAAALNGDDSEA</sequence>
<dbReference type="RefSeq" id="WP_012228495.1">
    <property type="nucleotide sequence ID" value="NZ_HG422565.1"/>
</dbReference>
<keyword evidence="4" id="KW-0472">Membrane</keyword>
<evidence type="ECO:0000313" key="5">
    <source>
        <dbReference type="EMBL" id="CCM64413.1"/>
    </source>
</evidence>
<evidence type="ECO:0000256" key="2">
    <source>
        <dbReference type="ARBA" id="ARBA00022692"/>
    </source>
</evidence>
<dbReference type="AlphaFoldDB" id="R4Z116"/>
<keyword evidence="6" id="KW-1185">Reference proteome</keyword>
<evidence type="ECO:0000256" key="1">
    <source>
        <dbReference type="ARBA" id="ARBA00004141"/>
    </source>
</evidence>
<dbReference type="GO" id="GO:0016020">
    <property type="term" value="C:membrane"/>
    <property type="evidence" value="ECO:0007669"/>
    <property type="project" value="UniProtKB-SubCell"/>
</dbReference>